<dbReference type="InterPro" id="IPR005471">
    <property type="entry name" value="Tscrpt_reg_IclR_N"/>
</dbReference>
<dbReference type="InterPro" id="IPR014757">
    <property type="entry name" value="Tscrpt_reg_IclR_C"/>
</dbReference>
<accession>A0A8J8B349</accession>
<gene>
    <name evidence="6" type="ORF">KCX82_08655</name>
</gene>
<evidence type="ECO:0000256" key="1">
    <source>
        <dbReference type="ARBA" id="ARBA00023015"/>
    </source>
</evidence>
<keyword evidence="1" id="KW-0805">Transcription regulation</keyword>
<dbReference type="AlphaFoldDB" id="A0A8J8B349"/>
<dbReference type="Proteomes" id="UP000675664">
    <property type="component" value="Unassembled WGS sequence"/>
</dbReference>
<evidence type="ECO:0000313" key="6">
    <source>
        <dbReference type="EMBL" id="MBR0597940.1"/>
    </source>
</evidence>
<name>A0A8J8B349_9FIRM</name>
<dbReference type="SMART" id="SM00346">
    <property type="entry name" value="HTH_ICLR"/>
    <property type="match status" value="1"/>
</dbReference>
<keyword evidence="3" id="KW-0804">Transcription</keyword>
<dbReference type="Pfam" id="PF09339">
    <property type="entry name" value="HTH_IclR"/>
    <property type="match status" value="1"/>
</dbReference>
<dbReference type="SUPFAM" id="SSF46785">
    <property type="entry name" value="Winged helix' DNA-binding domain"/>
    <property type="match status" value="1"/>
</dbReference>
<dbReference type="GO" id="GO:0003700">
    <property type="term" value="F:DNA-binding transcription factor activity"/>
    <property type="evidence" value="ECO:0007669"/>
    <property type="project" value="TreeGrafter"/>
</dbReference>
<evidence type="ECO:0000256" key="2">
    <source>
        <dbReference type="ARBA" id="ARBA00023125"/>
    </source>
</evidence>
<feature type="domain" description="HTH iclR-type" evidence="4">
    <location>
        <begin position="6"/>
        <end position="68"/>
    </location>
</feature>
<dbReference type="InterPro" id="IPR036390">
    <property type="entry name" value="WH_DNA-bd_sf"/>
</dbReference>
<dbReference type="GO" id="GO:0045892">
    <property type="term" value="P:negative regulation of DNA-templated transcription"/>
    <property type="evidence" value="ECO:0007669"/>
    <property type="project" value="TreeGrafter"/>
</dbReference>
<dbReference type="PROSITE" id="PS51077">
    <property type="entry name" value="HTH_ICLR"/>
    <property type="match status" value="1"/>
</dbReference>
<evidence type="ECO:0000256" key="3">
    <source>
        <dbReference type="ARBA" id="ARBA00023163"/>
    </source>
</evidence>
<reference evidence="6" key="2">
    <citation type="submission" date="2021-04" db="EMBL/GenBank/DDBJ databases">
        <authorList>
            <person name="Liu J."/>
        </authorList>
    </citation>
    <scope>NUCLEOTIDE SEQUENCE</scope>
    <source>
        <strain evidence="6">BAD-6</strain>
    </source>
</reference>
<dbReference type="InterPro" id="IPR036388">
    <property type="entry name" value="WH-like_DNA-bd_sf"/>
</dbReference>
<evidence type="ECO:0000259" key="4">
    <source>
        <dbReference type="PROSITE" id="PS51077"/>
    </source>
</evidence>
<dbReference type="RefSeq" id="WP_227018063.1">
    <property type="nucleotide sequence ID" value="NZ_JAGSND010000004.1"/>
</dbReference>
<reference evidence="6" key="1">
    <citation type="submission" date="2021-04" db="EMBL/GenBank/DDBJ databases">
        <title>Sinoanaerobacter chloroacetimidivorans sp. nov., an obligate anaerobic bacterium isolated from anaerobic sludge.</title>
        <authorList>
            <person name="Bao Y."/>
        </authorList>
    </citation>
    <scope>NUCLEOTIDE SEQUENCE</scope>
    <source>
        <strain evidence="6">BAD-6</strain>
    </source>
</reference>
<evidence type="ECO:0000313" key="7">
    <source>
        <dbReference type="Proteomes" id="UP000675664"/>
    </source>
</evidence>
<organism evidence="6 7">
    <name type="scientific">Sinanaerobacter chloroacetimidivorans</name>
    <dbReference type="NCBI Taxonomy" id="2818044"/>
    <lineage>
        <taxon>Bacteria</taxon>
        <taxon>Bacillati</taxon>
        <taxon>Bacillota</taxon>
        <taxon>Clostridia</taxon>
        <taxon>Peptostreptococcales</taxon>
        <taxon>Anaerovoracaceae</taxon>
        <taxon>Sinanaerobacter</taxon>
    </lineage>
</organism>
<keyword evidence="7" id="KW-1185">Reference proteome</keyword>
<dbReference type="Pfam" id="PF01614">
    <property type="entry name" value="IclR_C"/>
    <property type="match status" value="1"/>
</dbReference>
<dbReference type="PROSITE" id="PS51078">
    <property type="entry name" value="ICLR_ED"/>
    <property type="match status" value="1"/>
</dbReference>
<dbReference type="PANTHER" id="PTHR30136">
    <property type="entry name" value="HELIX-TURN-HELIX TRANSCRIPTIONAL REGULATOR, ICLR FAMILY"/>
    <property type="match status" value="1"/>
</dbReference>
<sequence length="251" mass="28617">MDDSKQSTIDKVLTILHILSQAPFEYKVAQVSAASGINRTTVHRILNLLEKDGWVMQNEESKKFKVGPMTYHVGSVYAGNYNYESKILEVIDRTSKLTQESVGYAVREGDMVISLYEVELYQPMKMNYKPGMFYPMNMGCYGKCLMAYHDQDRVKSLLNSQEFKKICPNTLTKTEEILEEYKRIREEGYVISNEEKGPNIAGVGVPVFNAKGEVKSCIALAFIKGPDFAERIERYRKILSQGAEEISKYMP</sequence>
<dbReference type="PANTHER" id="PTHR30136:SF35">
    <property type="entry name" value="HTH-TYPE TRANSCRIPTIONAL REGULATOR RV1719"/>
    <property type="match status" value="1"/>
</dbReference>
<dbReference type="GO" id="GO:0003677">
    <property type="term" value="F:DNA binding"/>
    <property type="evidence" value="ECO:0007669"/>
    <property type="project" value="UniProtKB-KW"/>
</dbReference>
<feature type="domain" description="IclR-ED" evidence="5">
    <location>
        <begin position="69"/>
        <end position="251"/>
    </location>
</feature>
<protein>
    <submittedName>
        <fullName evidence="6">IclR family transcriptional regulator</fullName>
    </submittedName>
</protein>
<evidence type="ECO:0000259" key="5">
    <source>
        <dbReference type="PROSITE" id="PS51078"/>
    </source>
</evidence>
<dbReference type="SUPFAM" id="SSF55781">
    <property type="entry name" value="GAF domain-like"/>
    <property type="match status" value="1"/>
</dbReference>
<keyword evidence="2" id="KW-0238">DNA-binding</keyword>
<dbReference type="Gene3D" id="3.30.450.40">
    <property type="match status" value="1"/>
</dbReference>
<dbReference type="InterPro" id="IPR050707">
    <property type="entry name" value="HTH_MetabolicPath_Reg"/>
</dbReference>
<comment type="caution">
    <text evidence="6">The sequence shown here is derived from an EMBL/GenBank/DDBJ whole genome shotgun (WGS) entry which is preliminary data.</text>
</comment>
<dbReference type="EMBL" id="JAGSND010000004">
    <property type="protein sequence ID" value="MBR0597940.1"/>
    <property type="molecule type" value="Genomic_DNA"/>
</dbReference>
<dbReference type="Gene3D" id="1.10.10.10">
    <property type="entry name" value="Winged helix-like DNA-binding domain superfamily/Winged helix DNA-binding domain"/>
    <property type="match status" value="1"/>
</dbReference>
<dbReference type="InterPro" id="IPR029016">
    <property type="entry name" value="GAF-like_dom_sf"/>
</dbReference>
<proteinExistence type="predicted"/>